<name>A0ABU6IJE5_9ACTN</name>
<reference evidence="1 2" key="1">
    <citation type="submission" date="2024-01" db="EMBL/GenBank/DDBJ databases">
        <title>novel species in genus Adlercreutzia.</title>
        <authorList>
            <person name="Liu X."/>
        </authorList>
    </citation>
    <scope>NUCLEOTIDE SEQUENCE [LARGE SCALE GENOMIC DNA]</scope>
    <source>
        <strain evidence="1 2">R7</strain>
    </source>
</reference>
<accession>A0ABU6IJE5</accession>
<gene>
    <name evidence="1" type="ORF">VIN30_08815</name>
</gene>
<comment type="caution">
    <text evidence="1">The sequence shown here is derived from an EMBL/GenBank/DDBJ whole genome shotgun (WGS) entry which is preliminary data.</text>
</comment>
<dbReference type="RefSeq" id="WP_338210918.1">
    <property type="nucleotide sequence ID" value="NZ_JAYMFF010000017.1"/>
</dbReference>
<keyword evidence="2" id="KW-1185">Reference proteome</keyword>
<evidence type="ECO:0000313" key="1">
    <source>
        <dbReference type="EMBL" id="MEC4176544.1"/>
    </source>
</evidence>
<dbReference type="Proteomes" id="UP001349994">
    <property type="component" value="Unassembled WGS sequence"/>
</dbReference>
<evidence type="ECO:0000313" key="2">
    <source>
        <dbReference type="Proteomes" id="UP001349994"/>
    </source>
</evidence>
<dbReference type="EMBL" id="JAYMFF010000017">
    <property type="protein sequence ID" value="MEC4176544.1"/>
    <property type="molecule type" value="Genomic_DNA"/>
</dbReference>
<sequence length="287" mass="31892">MLQICPFLPVPVHVLVPRKSKSPIPDAVAHASHFAFKEKPFLRIADGVFVACPELCFVQLACDLPFHELIKVGSALCGTFVIDSSCSNGLAKRAPITTTRRIEAFIRRNPGIRGAKAARRAVKCLAENAASPPEAFLWTVMSLAQRYGGYGIPGLELNRRIAPSKKAQRLARRKTLVPDIVHASSRLSLEYDSNSEHLTPDQISRDASKRLALEADGFKVITVTLKQLSNSDEMRGVAEQSCKRMGRRFQIQSKNFRVQHRLLYACGWSLRAYRCDGFSEDGAERKA</sequence>
<proteinExistence type="predicted"/>
<evidence type="ECO:0008006" key="3">
    <source>
        <dbReference type="Google" id="ProtNLM"/>
    </source>
</evidence>
<organism evidence="1 2">
    <name type="scientific">Adlercreutzia wanghongyangiae</name>
    <dbReference type="NCBI Taxonomy" id="3111451"/>
    <lineage>
        <taxon>Bacteria</taxon>
        <taxon>Bacillati</taxon>
        <taxon>Actinomycetota</taxon>
        <taxon>Coriobacteriia</taxon>
        <taxon>Eggerthellales</taxon>
        <taxon>Eggerthellaceae</taxon>
        <taxon>Adlercreutzia</taxon>
    </lineage>
</organism>
<protein>
    <recommendedName>
        <fullName evidence="3">DUF559 domain-containing protein</fullName>
    </recommendedName>
</protein>
<dbReference type="Gene3D" id="3.40.960.10">
    <property type="entry name" value="VSR Endonuclease"/>
    <property type="match status" value="1"/>
</dbReference>